<protein>
    <recommendedName>
        <fullName evidence="3">PIN domain-containing protein</fullName>
    </recommendedName>
</protein>
<gene>
    <name evidence="1" type="ORF">FHS28_004382</name>
</gene>
<evidence type="ECO:0000313" key="1">
    <source>
        <dbReference type="EMBL" id="MBB3196957.1"/>
    </source>
</evidence>
<evidence type="ECO:0008006" key="3">
    <source>
        <dbReference type="Google" id="ProtNLM"/>
    </source>
</evidence>
<sequence>MDTNCFVRLYFSPLRPLLGSTAMGHRLVTLRELAEETRQRSGLTLRHPWLGSSDVQKDLSTAIVTLTPDEDQRYEDDALYYRREGDDFLERICQTRGLESLRQLSHADAKAVAVAVGCSRALIS</sequence>
<name>A0ABR6GXW6_9BURK</name>
<evidence type="ECO:0000313" key="2">
    <source>
        <dbReference type="Proteomes" id="UP000574369"/>
    </source>
</evidence>
<dbReference type="EMBL" id="JACHXO010000009">
    <property type="protein sequence ID" value="MBB3196957.1"/>
    <property type="molecule type" value="Genomic_DNA"/>
</dbReference>
<dbReference type="Proteomes" id="UP000574369">
    <property type="component" value="Unassembled WGS sequence"/>
</dbReference>
<keyword evidence="2" id="KW-1185">Reference proteome</keyword>
<comment type="caution">
    <text evidence="1">The sequence shown here is derived from an EMBL/GenBank/DDBJ whole genome shotgun (WGS) entry which is preliminary data.</text>
</comment>
<reference evidence="1 2" key="1">
    <citation type="submission" date="2020-08" db="EMBL/GenBank/DDBJ databases">
        <title>Genomic Encyclopedia of Type Strains, Phase III (KMG-III): the genomes of soil and plant-associated and newly described type strains.</title>
        <authorList>
            <person name="Whitman W."/>
        </authorList>
    </citation>
    <scope>NUCLEOTIDE SEQUENCE [LARGE SCALE GENOMIC DNA]</scope>
    <source>
        <strain evidence="1 2">CECT 7247</strain>
    </source>
</reference>
<proteinExistence type="predicted"/>
<organism evidence="1 2">
    <name type="scientific">Roseateles terrae</name>
    <dbReference type="NCBI Taxonomy" id="431060"/>
    <lineage>
        <taxon>Bacteria</taxon>
        <taxon>Pseudomonadati</taxon>
        <taxon>Pseudomonadota</taxon>
        <taxon>Betaproteobacteria</taxon>
        <taxon>Burkholderiales</taxon>
        <taxon>Sphaerotilaceae</taxon>
        <taxon>Roseateles</taxon>
    </lineage>
</organism>
<accession>A0ABR6GXW6</accession>
<dbReference type="RefSeq" id="WP_184295389.1">
    <property type="nucleotide sequence ID" value="NZ_JACHXO010000009.1"/>
</dbReference>